<comment type="caution">
    <text evidence="1">The sequence shown here is derived from an EMBL/GenBank/DDBJ whole genome shotgun (WGS) entry which is preliminary data.</text>
</comment>
<dbReference type="AlphaFoldDB" id="A0A7X9FTL4"/>
<dbReference type="EMBL" id="JAAZON010000600">
    <property type="protein sequence ID" value="NMC64101.1"/>
    <property type="molecule type" value="Genomic_DNA"/>
</dbReference>
<organism evidence="1 2">
    <name type="scientific">SAR324 cluster bacterium</name>
    <dbReference type="NCBI Taxonomy" id="2024889"/>
    <lineage>
        <taxon>Bacteria</taxon>
        <taxon>Deltaproteobacteria</taxon>
        <taxon>SAR324 cluster</taxon>
    </lineage>
</organism>
<evidence type="ECO:0000313" key="1">
    <source>
        <dbReference type="EMBL" id="NMC64101.1"/>
    </source>
</evidence>
<accession>A0A7X9FTL4</accession>
<evidence type="ECO:0000313" key="2">
    <source>
        <dbReference type="Proteomes" id="UP000524246"/>
    </source>
</evidence>
<name>A0A7X9FTL4_9DELT</name>
<protein>
    <submittedName>
        <fullName evidence="1">Uncharacterized protein</fullName>
    </submittedName>
</protein>
<sequence length="146" mass="16391">MSSFIPLIDLEESSKILSQFIFEVLGIPPQIRLPRHPQFGAFKTGFILMSNEEAEEPNIPDGVVTGVLHFLQEKEKQDFFLRLRFDTKSGAVEIGNESDVYDVHRSITRQIEEQINGQTAKYLSSYTDKLAGHWHIAGAVSGLPTS</sequence>
<proteinExistence type="predicted"/>
<reference evidence="1 2" key="1">
    <citation type="journal article" date="2020" name="Biotechnol. Biofuels">
        <title>New insights from the biogas microbiome by comprehensive genome-resolved metagenomics of nearly 1600 species originating from multiple anaerobic digesters.</title>
        <authorList>
            <person name="Campanaro S."/>
            <person name="Treu L."/>
            <person name="Rodriguez-R L.M."/>
            <person name="Kovalovszki A."/>
            <person name="Ziels R.M."/>
            <person name="Maus I."/>
            <person name="Zhu X."/>
            <person name="Kougias P.G."/>
            <person name="Basile A."/>
            <person name="Luo G."/>
            <person name="Schluter A."/>
            <person name="Konstantinidis K.T."/>
            <person name="Angelidaki I."/>
        </authorList>
    </citation>
    <scope>NUCLEOTIDE SEQUENCE [LARGE SCALE GENOMIC DNA]</scope>
    <source>
        <strain evidence="1">AS27yjCOA_65</strain>
    </source>
</reference>
<gene>
    <name evidence="1" type="ORF">GYA55_13135</name>
</gene>
<dbReference type="Proteomes" id="UP000524246">
    <property type="component" value="Unassembled WGS sequence"/>
</dbReference>